<dbReference type="GO" id="GO:0005546">
    <property type="term" value="F:phosphatidylinositol-4,5-bisphosphate binding"/>
    <property type="evidence" value="ECO:0007669"/>
    <property type="project" value="TreeGrafter"/>
</dbReference>
<dbReference type="Gene3D" id="2.30.29.30">
    <property type="entry name" value="Pleckstrin-homology domain (PH domain)/Phosphotyrosine-binding domain (PTB)"/>
    <property type="match status" value="1"/>
</dbReference>
<protein>
    <recommendedName>
        <fullName evidence="7">Sin1 middle CRIM domain-containing protein</fullName>
    </recommendedName>
</protein>
<evidence type="ECO:0000256" key="2">
    <source>
        <dbReference type="SAM" id="MobiDB-lite"/>
    </source>
</evidence>
<dbReference type="Proteomes" id="UP000310158">
    <property type="component" value="Unassembled WGS sequence"/>
</dbReference>
<dbReference type="InterPro" id="IPR031313">
    <property type="entry name" value="Sin1_PH_dom"/>
</dbReference>
<comment type="similarity">
    <text evidence="1">Belongs to the SIN1 family.</text>
</comment>
<proteinExistence type="inferred from homology"/>
<evidence type="ECO:0000256" key="1">
    <source>
        <dbReference type="ARBA" id="ARBA00009407"/>
    </source>
</evidence>
<feature type="domain" description="CRIM" evidence="3">
    <location>
        <begin position="296"/>
        <end position="439"/>
    </location>
</feature>
<dbReference type="InterPro" id="IPR011993">
    <property type="entry name" value="PH-like_dom_sf"/>
</dbReference>
<evidence type="ECO:0008006" key="7">
    <source>
        <dbReference type="Google" id="ProtNLM"/>
    </source>
</evidence>
<evidence type="ECO:0000313" key="6">
    <source>
        <dbReference type="Proteomes" id="UP000310158"/>
    </source>
</evidence>
<name>A0A4S4M377_9AGAM</name>
<dbReference type="GO" id="GO:0005737">
    <property type="term" value="C:cytoplasm"/>
    <property type="evidence" value="ECO:0007669"/>
    <property type="project" value="TreeGrafter"/>
</dbReference>
<feature type="compositionally biased region" description="Basic and acidic residues" evidence="2">
    <location>
        <begin position="126"/>
        <end position="136"/>
    </location>
</feature>
<dbReference type="EMBL" id="SGPL01000040">
    <property type="protein sequence ID" value="THH19606.1"/>
    <property type="molecule type" value="Genomic_DNA"/>
</dbReference>
<evidence type="ECO:0000259" key="4">
    <source>
        <dbReference type="Pfam" id="PF16979"/>
    </source>
</evidence>
<sequence>MSLLSDPDFLVHSLRLNYLRNVDDPYGPRLISLSPSFSSNPYIIASSFADLDRWPEIAAPSSPPMSEEDADGTRMRRVSGFPGATGLKYTQTILGPSRTGFMGMRTGDRRSGALRRSTRYAGRTSGRNDDVPKENNDGAVSASLPSHQTVSGDPALRTVSHSESESTIQIESLSSDADEDSSPADDEDDFDDVGDLDDSMDMDGDEFDSHSRLSPVNEDSNIEGMSSDASPFPSEKRINSYFEMVTPPPAKADEQSQQNPSLQERASTERSAESNEDIPPDDLFTRQDVYITRPAKSALTSLLASSDSSNPFSDLYSAISGRGVPASASTTITIFFPHAGEPAGKPMELNVRKDATMEEVLGFSLWNYWEEAWQPRLDQREDVSEDLLSAVGWVLRIAEDNGEVDEDFPPPDRTGKISKFNFDVYAVLEATPIQIQQNKVLQGKIQRSPSRVAAKVKKPEPLAVPNLAFPGTSGPGTSAVLSSTLGNSLFSTSLGPSPSYGPQMFLRIRVLDTADAVHISTTIPVSATMYMQEALELVCRKRKLQNPKEYALLLGDMSILIPLDRTVASLQGKSELMLVKRSMLPQLGADVGRQTGKTTDPNASIFKRMSDVPEVQYGLAGDYTAAYKKYSVFRKMPMLVGRHERVLAIDGAYIHIMPSSNKAKAVFDSAIGQVVLIISICCAPKRRQQNVMNLRQRALRQPMRLFKLFED</sequence>
<evidence type="ECO:0000259" key="3">
    <source>
        <dbReference type="Pfam" id="PF16978"/>
    </source>
</evidence>
<feature type="compositionally biased region" description="Polar residues" evidence="2">
    <location>
        <begin position="255"/>
        <end position="265"/>
    </location>
</feature>
<feature type="region of interest" description="Disordered" evidence="2">
    <location>
        <begin position="246"/>
        <end position="282"/>
    </location>
</feature>
<organism evidence="5 6">
    <name type="scientific">Bondarzewia mesenterica</name>
    <dbReference type="NCBI Taxonomy" id="1095465"/>
    <lineage>
        <taxon>Eukaryota</taxon>
        <taxon>Fungi</taxon>
        <taxon>Dikarya</taxon>
        <taxon>Basidiomycota</taxon>
        <taxon>Agaricomycotina</taxon>
        <taxon>Agaricomycetes</taxon>
        <taxon>Russulales</taxon>
        <taxon>Bondarzewiaceae</taxon>
        <taxon>Bondarzewia</taxon>
    </lineage>
</organism>
<accession>A0A4S4M377</accession>
<feature type="compositionally biased region" description="Polar residues" evidence="2">
    <location>
        <begin position="212"/>
        <end position="229"/>
    </location>
</feature>
<dbReference type="AlphaFoldDB" id="A0A4S4M377"/>
<comment type="caution">
    <text evidence="5">The sequence shown here is derived from an EMBL/GenBank/DDBJ whole genome shotgun (WGS) entry which is preliminary data.</text>
</comment>
<keyword evidence="6" id="KW-1185">Reference proteome</keyword>
<dbReference type="Pfam" id="PF16979">
    <property type="entry name" value="SIN1_PH"/>
    <property type="match status" value="1"/>
</dbReference>
<reference evidence="5 6" key="1">
    <citation type="submission" date="2019-02" db="EMBL/GenBank/DDBJ databases">
        <title>Genome sequencing of the rare red list fungi Bondarzewia mesenterica.</title>
        <authorList>
            <person name="Buettner E."/>
            <person name="Kellner H."/>
        </authorList>
    </citation>
    <scope>NUCLEOTIDE SEQUENCE [LARGE SCALE GENOMIC DNA]</scope>
    <source>
        <strain evidence="5 6">DSM 108281</strain>
    </source>
</reference>
<evidence type="ECO:0000313" key="5">
    <source>
        <dbReference type="EMBL" id="THH19606.1"/>
    </source>
</evidence>
<feature type="compositionally biased region" description="Acidic residues" evidence="2">
    <location>
        <begin position="176"/>
        <end position="206"/>
    </location>
</feature>
<gene>
    <name evidence="5" type="ORF">EW146_g1597</name>
</gene>
<dbReference type="GO" id="GO:0005886">
    <property type="term" value="C:plasma membrane"/>
    <property type="evidence" value="ECO:0007669"/>
    <property type="project" value="TreeGrafter"/>
</dbReference>
<dbReference type="InterPro" id="IPR031567">
    <property type="entry name" value="CRIM_dom"/>
</dbReference>
<dbReference type="GO" id="GO:0031932">
    <property type="term" value="C:TORC2 complex"/>
    <property type="evidence" value="ECO:0007669"/>
    <property type="project" value="InterPro"/>
</dbReference>
<feature type="compositionally biased region" description="Polar residues" evidence="2">
    <location>
        <begin position="159"/>
        <end position="170"/>
    </location>
</feature>
<feature type="domain" description="SIN1-type PH" evidence="4">
    <location>
        <begin position="626"/>
        <end position="667"/>
    </location>
</feature>
<dbReference type="GO" id="GO:0038203">
    <property type="term" value="P:TORC2 signaling"/>
    <property type="evidence" value="ECO:0007669"/>
    <property type="project" value="TreeGrafter"/>
</dbReference>
<feature type="region of interest" description="Disordered" evidence="2">
    <location>
        <begin position="96"/>
        <end position="234"/>
    </location>
</feature>
<dbReference type="InterPro" id="IPR008828">
    <property type="entry name" value="Sin1/Avo1"/>
</dbReference>
<dbReference type="Pfam" id="PF16978">
    <property type="entry name" value="CRIM"/>
    <property type="match status" value="1"/>
</dbReference>
<dbReference type="OrthoDB" id="241990at2759"/>
<dbReference type="PANTHER" id="PTHR13335:SF1">
    <property type="entry name" value="TARGET OF RAPAMYCIN COMPLEX 2 SUBUNIT MAPKAP1"/>
    <property type="match status" value="1"/>
</dbReference>
<dbReference type="PANTHER" id="PTHR13335">
    <property type="entry name" value="TARGET OF RAPAMYCIN COMPLEX 2 SUBUNIT MAPKAP1"/>
    <property type="match status" value="1"/>
</dbReference>